<keyword evidence="2" id="KW-0472">Membrane</keyword>
<dbReference type="AlphaFoldDB" id="A0A2H0N3V2"/>
<feature type="transmembrane region" description="Helical" evidence="2">
    <location>
        <begin position="112"/>
        <end position="138"/>
    </location>
</feature>
<gene>
    <name evidence="3" type="ORF">COV62_00605</name>
</gene>
<evidence type="ECO:0000256" key="2">
    <source>
        <dbReference type="SAM" id="Phobius"/>
    </source>
</evidence>
<dbReference type="Proteomes" id="UP000231139">
    <property type="component" value="Unassembled WGS sequence"/>
</dbReference>
<dbReference type="EMBL" id="PCWK01000014">
    <property type="protein sequence ID" value="PIR02776.1"/>
    <property type="molecule type" value="Genomic_DNA"/>
</dbReference>
<feature type="compositionally biased region" description="Basic and acidic residues" evidence="1">
    <location>
        <begin position="1"/>
        <end position="25"/>
    </location>
</feature>
<keyword evidence="2" id="KW-0812">Transmembrane</keyword>
<sequence>MPPKEKEVNTHKTKNEEPEKEEREAITASGEAGSFLTPEAVLMLTTAIFVDAGEVLVEFIPVIGQIASIVIDVIAVIIFGAWMWLRSGTITVSRKTMARIGKMAKWAKRMKWLRPLCFIIECIPFVGSLPLWILVVYMEIKHNS</sequence>
<evidence type="ECO:0000313" key="3">
    <source>
        <dbReference type="EMBL" id="PIR02776.1"/>
    </source>
</evidence>
<evidence type="ECO:0000313" key="4">
    <source>
        <dbReference type="Proteomes" id="UP000231139"/>
    </source>
</evidence>
<proteinExistence type="predicted"/>
<reference evidence="3 4" key="1">
    <citation type="submission" date="2017-09" db="EMBL/GenBank/DDBJ databases">
        <title>Depth-based differentiation of microbial function through sediment-hosted aquifers and enrichment of novel symbionts in the deep terrestrial subsurface.</title>
        <authorList>
            <person name="Probst A.J."/>
            <person name="Ladd B."/>
            <person name="Jarett J.K."/>
            <person name="Geller-Mcgrath D.E."/>
            <person name="Sieber C.M."/>
            <person name="Emerson J.B."/>
            <person name="Anantharaman K."/>
            <person name="Thomas B.C."/>
            <person name="Malmstrom R."/>
            <person name="Stieglmeier M."/>
            <person name="Klingl A."/>
            <person name="Woyke T."/>
            <person name="Ryan C.M."/>
            <person name="Banfield J.F."/>
        </authorList>
    </citation>
    <scope>NUCLEOTIDE SEQUENCE [LARGE SCALE GENOMIC DNA]</scope>
    <source>
        <strain evidence="3">CG11_big_fil_rev_8_21_14_0_20_35_11</strain>
    </source>
</reference>
<feature type="region of interest" description="Disordered" evidence="1">
    <location>
        <begin position="1"/>
        <end position="27"/>
    </location>
</feature>
<name>A0A2H0N3V2_9BACT</name>
<organism evidence="3 4">
    <name type="scientific">Candidatus Nealsonbacteria bacterium CG11_big_fil_rev_8_21_14_0_20_35_11</name>
    <dbReference type="NCBI Taxonomy" id="1974713"/>
    <lineage>
        <taxon>Bacteria</taxon>
        <taxon>Candidatus Nealsoniibacteriota</taxon>
    </lineage>
</organism>
<feature type="transmembrane region" description="Helical" evidence="2">
    <location>
        <begin position="62"/>
        <end position="85"/>
    </location>
</feature>
<protein>
    <submittedName>
        <fullName evidence="3">Uncharacterized protein</fullName>
    </submittedName>
</protein>
<accession>A0A2H0N3V2</accession>
<keyword evidence="2" id="KW-1133">Transmembrane helix</keyword>
<comment type="caution">
    <text evidence="3">The sequence shown here is derived from an EMBL/GenBank/DDBJ whole genome shotgun (WGS) entry which is preliminary data.</text>
</comment>
<evidence type="ECO:0000256" key="1">
    <source>
        <dbReference type="SAM" id="MobiDB-lite"/>
    </source>
</evidence>